<comment type="caution">
    <text evidence="3">The sequence shown here is derived from an EMBL/GenBank/DDBJ whole genome shotgun (WGS) entry which is preliminary data.</text>
</comment>
<accession>A0ABW0BCS3</accession>
<reference evidence="4" key="1">
    <citation type="journal article" date="2019" name="Int. J. Syst. Evol. Microbiol.">
        <title>The Global Catalogue of Microorganisms (GCM) 10K type strain sequencing project: providing services to taxonomists for standard genome sequencing and annotation.</title>
        <authorList>
            <consortium name="The Broad Institute Genomics Platform"/>
            <consortium name="The Broad Institute Genome Sequencing Center for Infectious Disease"/>
            <person name="Wu L."/>
            <person name="Ma J."/>
        </authorList>
    </citation>
    <scope>NUCLEOTIDE SEQUENCE [LARGE SCALE GENOMIC DNA]</scope>
    <source>
        <strain evidence="4">DFY41</strain>
    </source>
</reference>
<dbReference type="InterPro" id="IPR018649">
    <property type="entry name" value="SHOCT"/>
</dbReference>
<protein>
    <submittedName>
        <fullName evidence="3">SHOCT domain-containing protein</fullName>
    </submittedName>
</protein>
<dbReference type="Proteomes" id="UP001596087">
    <property type="component" value="Unassembled WGS sequence"/>
</dbReference>
<feature type="compositionally biased region" description="Basic and acidic residues" evidence="1">
    <location>
        <begin position="34"/>
        <end position="45"/>
    </location>
</feature>
<evidence type="ECO:0000313" key="3">
    <source>
        <dbReference type="EMBL" id="MFC5175110.1"/>
    </source>
</evidence>
<organism evidence="3 4">
    <name type="scientific">Nocardioides taihuensis</name>
    <dbReference type="NCBI Taxonomy" id="1835606"/>
    <lineage>
        <taxon>Bacteria</taxon>
        <taxon>Bacillati</taxon>
        <taxon>Actinomycetota</taxon>
        <taxon>Actinomycetes</taxon>
        <taxon>Propionibacteriales</taxon>
        <taxon>Nocardioidaceae</taxon>
        <taxon>Nocardioides</taxon>
    </lineage>
</organism>
<evidence type="ECO:0000256" key="1">
    <source>
        <dbReference type="SAM" id="MobiDB-lite"/>
    </source>
</evidence>
<sequence>MIVMMTVFWLGVVVVGVMIFRGQNSNSRSAATSRTRDPSRDRHPLDILDERFARGELDREEYEARKSALQRRDRG</sequence>
<name>A0ABW0BCS3_9ACTN</name>
<evidence type="ECO:0000259" key="2">
    <source>
        <dbReference type="Pfam" id="PF09851"/>
    </source>
</evidence>
<gene>
    <name evidence="3" type="ORF">ACFPGP_00410</name>
</gene>
<keyword evidence="4" id="KW-1185">Reference proteome</keyword>
<feature type="domain" description="SHOCT" evidence="2">
    <location>
        <begin position="44"/>
        <end position="69"/>
    </location>
</feature>
<feature type="region of interest" description="Disordered" evidence="1">
    <location>
        <begin position="25"/>
        <end position="45"/>
    </location>
</feature>
<dbReference type="EMBL" id="JBHSKD010000002">
    <property type="protein sequence ID" value="MFC5175110.1"/>
    <property type="molecule type" value="Genomic_DNA"/>
</dbReference>
<proteinExistence type="predicted"/>
<dbReference type="Pfam" id="PF09851">
    <property type="entry name" value="SHOCT"/>
    <property type="match status" value="1"/>
</dbReference>
<evidence type="ECO:0000313" key="4">
    <source>
        <dbReference type="Proteomes" id="UP001596087"/>
    </source>
</evidence>
<dbReference type="RefSeq" id="WP_378585375.1">
    <property type="nucleotide sequence ID" value="NZ_JBHSKD010000002.1"/>
</dbReference>